<accession>A0A9X8N7S8</accession>
<organism evidence="2 3">
    <name type="scientific">Streptomyces yunnanensis</name>
    <dbReference type="NCBI Taxonomy" id="156453"/>
    <lineage>
        <taxon>Bacteria</taxon>
        <taxon>Bacillati</taxon>
        <taxon>Actinomycetota</taxon>
        <taxon>Actinomycetes</taxon>
        <taxon>Kitasatosporales</taxon>
        <taxon>Streptomycetaceae</taxon>
        <taxon>Streptomyces</taxon>
    </lineage>
</organism>
<keyword evidence="1" id="KW-0472">Membrane</keyword>
<keyword evidence="1" id="KW-1133">Transmembrane helix</keyword>
<proteinExistence type="predicted"/>
<feature type="transmembrane region" description="Helical" evidence="1">
    <location>
        <begin position="6"/>
        <end position="25"/>
    </location>
</feature>
<name>A0A9X8N7S8_9ACTN</name>
<evidence type="ECO:0000256" key="1">
    <source>
        <dbReference type="SAM" id="Phobius"/>
    </source>
</evidence>
<keyword evidence="1" id="KW-0812">Transmembrane</keyword>
<dbReference type="Proteomes" id="UP000184388">
    <property type="component" value="Unassembled WGS sequence"/>
</dbReference>
<sequence>METALGILVGANATMIGLAITAYAVRRKQ</sequence>
<dbReference type="AlphaFoldDB" id="A0A9X8N7S8"/>
<gene>
    <name evidence="2" type="ORF">SAMN05216268_12674</name>
</gene>
<protein>
    <submittedName>
        <fullName evidence="2">Uncharacterized protein</fullName>
    </submittedName>
</protein>
<evidence type="ECO:0000313" key="2">
    <source>
        <dbReference type="EMBL" id="SHN24188.1"/>
    </source>
</evidence>
<comment type="caution">
    <text evidence="2">The sequence shown here is derived from an EMBL/GenBank/DDBJ whole genome shotgun (WGS) entry which is preliminary data.</text>
</comment>
<dbReference type="EMBL" id="FRBK01000026">
    <property type="protein sequence ID" value="SHN24188.1"/>
    <property type="molecule type" value="Genomic_DNA"/>
</dbReference>
<evidence type="ECO:0000313" key="3">
    <source>
        <dbReference type="Proteomes" id="UP000184388"/>
    </source>
</evidence>
<reference evidence="3" key="1">
    <citation type="submission" date="2016-11" db="EMBL/GenBank/DDBJ databases">
        <authorList>
            <person name="Jaros S."/>
            <person name="Januszkiewicz K."/>
            <person name="Wedrychowicz H."/>
        </authorList>
    </citation>
    <scope>NUCLEOTIDE SEQUENCE [LARGE SCALE GENOMIC DNA]</scope>
    <source>
        <strain evidence="3">CGMCC 4.3555</strain>
    </source>
</reference>